<comment type="caution">
    <text evidence="1">The sequence shown here is derived from an EMBL/GenBank/DDBJ whole genome shotgun (WGS) entry which is preliminary data.</text>
</comment>
<dbReference type="Pfam" id="PF17784">
    <property type="entry name" value="Sulfotransfer_4"/>
    <property type="match status" value="1"/>
</dbReference>
<dbReference type="Gene3D" id="3.40.50.300">
    <property type="entry name" value="P-loop containing nucleotide triphosphate hydrolases"/>
    <property type="match status" value="1"/>
</dbReference>
<dbReference type="Proteomes" id="UP001642483">
    <property type="component" value="Unassembled WGS sequence"/>
</dbReference>
<evidence type="ECO:0000313" key="2">
    <source>
        <dbReference type="Proteomes" id="UP001642483"/>
    </source>
</evidence>
<proteinExistence type="predicted"/>
<dbReference type="PANTHER" id="PTHR36978">
    <property type="entry name" value="P-LOOP CONTAINING NUCLEOTIDE TRIPHOSPHATE HYDROLASE"/>
    <property type="match status" value="1"/>
</dbReference>
<dbReference type="InterPro" id="IPR040632">
    <property type="entry name" value="Sulfotransfer_4"/>
</dbReference>
<evidence type="ECO:0000313" key="1">
    <source>
        <dbReference type="EMBL" id="CAK8689030.1"/>
    </source>
</evidence>
<dbReference type="EMBL" id="CAWYQH010000108">
    <property type="protein sequence ID" value="CAK8689030.1"/>
    <property type="molecule type" value="Genomic_DNA"/>
</dbReference>
<accession>A0ABP0GB64</accession>
<organism evidence="1 2">
    <name type="scientific">Clavelina lepadiformis</name>
    <name type="common">Light-bulb sea squirt</name>
    <name type="synonym">Ascidia lepadiformis</name>
    <dbReference type="NCBI Taxonomy" id="159417"/>
    <lineage>
        <taxon>Eukaryota</taxon>
        <taxon>Metazoa</taxon>
        <taxon>Chordata</taxon>
        <taxon>Tunicata</taxon>
        <taxon>Ascidiacea</taxon>
        <taxon>Aplousobranchia</taxon>
        <taxon>Clavelinidae</taxon>
        <taxon>Clavelina</taxon>
    </lineage>
</organism>
<dbReference type="InterPro" id="IPR027417">
    <property type="entry name" value="P-loop_NTPase"/>
</dbReference>
<name>A0ABP0GB64_CLALP</name>
<protein>
    <submittedName>
        <fullName evidence="1">Uncharacterized protein</fullName>
    </submittedName>
</protein>
<gene>
    <name evidence="1" type="ORF">CVLEPA_LOCUS21018</name>
</gene>
<sequence>MTNAPKDRLLVYNVKEGWGPLCKFLGKEIPNKEFPHENKGATIIGKLMKTHPATLRMQREMLFILSALASLGAFGTFKLYKSGHWRLCLHGIFMLKNIFKELFSFGV</sequence>
<keyword evidence="2" id="KW-1185">Reference proteome</keyword>
<reference evidence="1 2" key="1">
    <citation type="submission" date="2024-02" db="EMBL/GenBank/DDBJ databases">
        <authorList>
            <person name="Daric V."/>
            <person name="Darras S."/>
        </authorList>
    </citation>
    <scope>NUCLEOTIDE SEQUENCE [LARGE SCALE GENOMIC DNA]</scope>
</reference>
<dbReference type="PANTHER" id="PTHR36978:SF4">
    <property type="entry name" value="P-LOOP CONTAINING NUCLEOSIDE TRIPHOSPHATE HYDROLASE PROTEIN"/>
    <property type="match status" value="1"/>
</dbReference>